<dbReference type="EMBL" id="BNEE01000003">
    <property type="protein sequence ID" value="GHI83142.1"/>
    <property type="molecule type" value="Genomic_DNA"/>
</dbReference>
<proteinExistence type="predicted"/>
<organism evidence="1 2">
    <name type="scientific">Streptomyces xanthophaeus</name>
    <dbReference type="NCBI Taxonomy" id="67385"/>
    <lineage>
        <taxon>Bacteria</taxon>
        <taxon>Bacillati</taxon>
        <taxon>Actinomycetota</taxon>
        <taxon>Actinomycetes</taxon>
        <taxon>Kitasatosporales</taxon>
        <taxon>Streptomycetaceae</taxon>
        <taxon>Streptomyces</taxon>
    </lineage>
</organism>
<keyword evidence="2" id="KW-1185">Reference proteome</keyword>
<comment type="caution">
    <text evidence="1">The sequence shown here is derived from an EMBL/GenBank/DDBJ whole genome shotgun (WGS) entry which is preliminary data.</text>
</comment>
<dbReference type="Proteomes" id="UP000600026">
    <property type="component" value="Unassembled WGS sequence"/>
</dbReference>
<evidence type="ECO:0000313" key="2">
    <source>
        <dbReference type="Proteomes" id="UP000600026"/>
    </source>
</evidence>
<protein>
    <submittedName>
        <fullName evidence="1">Uncharacterized protein</fullName>
    </submittedName>
</protein>
<evidence type="ECO:0000313" key="1">
    <source>
        <dbReference type="EMBL" id="GHI83142.1"/>
    </source>
</evidence>
<gene>
    <name evidence="1" type="ORF">Sxan_05060</name>
</gene>
<dbReference type="AlphaFoldDB" id="A0A919GSA9"/>
<reference evidence="1" key="1">
    <citation type="submission" date="2020-09" db="EMBL/GenBank/DDBJ databases">
        <title>Whole genome shotgun sequence of Streptomyces xanthophaeus NBRC 12829.</title>
        <authorList>
            <person name="Komaki H."/>
            <person name="Tamura T."/>
        </authorList>
    </citation>
    <scope>NUCLEOTIDE SEQUENCE</scope>
    <source>
        <strain evidence="1">NBRC 12829</strain>
    </source>
</reference>
<sequence length="193" mass="20213">MDAVLKELGSAHEGTIGVLLADGSEPGPVYFDVGSGPDIPSSTAWHAYDGRRGRPRAAALRGACSCGWRGMATYTLDWTRLKDRPLWEAGIDLSGPLADIGAHLSVVRDKAVPLPAPLTAVLTDLAAQLSQAAVQSPLVALKALADLRHVIAGVGQDAARAVAFGQLSWEEVAAALGTTEKAARQYVTSYLRS</sequence>
<accession>A0A919GSA9</accession>
<name>A0A919GSA9_9ACTN</name>